<gene>
    <name evidence="1" type="ORF">L6452_03012</name>
</gene>
<dbReference type="EMBL" id="CM042047">
    <property type="protein sequence ID" value="KAI3771842.1"/>
    <property type="molecule type" value="Genomic_DNA"/>
</dbReference>
<evidence type="ECO:0000313" key="2">
    <source>
        <dbReference type="Proteomes" id="UP001055879"/>
    </source>
</evidence>
<organism evidence="1 2">
    <name type="scientific">Arctium lappa</name>
    <name type="common">Greater burdock</name>
    <name type="synonym">Lappa major</name>
    <dbReference type="NCBI Taxonomy" id="4217"/>
    <lineage>
        <taxon>Eukaryota</taxon>
        <taxon>Viridiplantae</taxon>
        <taxon>Streptophyta</taxon>
        <taxon>Embryophyta</taxon>
        <taxon>Tracheophyta</taxon>
        <taxon>Spermatophyta</taxon>
        <taxon>Magnoliopsida</taxon>
        <taxon>eudicotyledons</taxon>
        <taxon>Gunneridae</taxon>
        <taxon>Pentapetalae</taxon>
        <taxon>asterids</taxon>
        <taxon>campanulids</taxon>
        <taxon>Asterales</taxon>
        <taxon>Asteraceae</taxon>
        <taxon>Carduoideae</taxon>
        <taxon>Cardueae</taxon>
        <taxon>Arctiinae</taxon>
        <taxon>Arctium</taxon>
    </lineage>
</organism>
<reference evidence="2" key="1">
    <citation type="journal article" date="2022" name="Mol. Ecol. Resour.">
        <title>The genomes of chicory, endive, great burdock and yacon provide insights into Asteraceae palaeo-polyploidization history and plant inulin production.</title>
        <authorList>
            <person name="Fan W."/>
            <person name="Wang S."/>
            <person name="Wang H."/>
            <person name="Wang A."/>
            <person name="Jiang F."/>
            <person name="Liu H."/>
            <person name="Zhao H."/>
            <person name="Xu D."/>
            <person name="Zhang Y."/>
        </authorList>
    </citation>
    <scope>NUCLEOTIDE SEQUENCE [LARGE SCALE GENOMIC DNA]</scope>
    <source>
        <strain evidence="2">cv. Niubang</strain>
    </source>
</reference>
<comment type="caution">
    <text evidence="1">The sequence shown here is derived from an EMBL/GenBank/DDBJ whole genome shotgun (WGS) entry which is preliminary data.</text>
</comment>
<name>A0ACB9FL02_ARCLA</name>
<accession>A0ACB9FL02</accession>
<evidence type="ECO:0000313" key="1">
    <source>
        <dbReference type="EMBL" id="KAI3771842.1"/>
    </source>
</evidence>
<reference evidence="1 2" key="2">
    <citation type="journal article" date="2022" name="Mol. Ecol. Resour.">
        <title>The genomes of chicory, endive, great burdock and yacon provide insights into Asteraceae paleo-polyploidization history and plant inulin production.</title>
        <authorList>
            <person name="Fan W."/>
            <person name="Wang S."/>
            <person name="Wang H."/>
            <person name="Wang A."/>
            <person name="Jiang F."/>
            <person name="Liu H."/>
            <person name="Zhao H."/>
            <person name="Xu D."/>
            <person name="Zhang Y."/>
        </authorList>
    </citation>
    <scope>NUCLEOTIDE SEQUENCE [LARGE SCALE GENOMIC DNA]</scope>
    <source>
        <strain evidence="2">cv. Niubang</strain>
    </source>
</reference>
<dbReference type="Proteomes" id="UP001055879">
    <property type="component" value="Linkage Group LG01"/>
</dbReference>
<keyword evidence="2" id="KW-1185">Reference proteome</keyword>
<protein>
    <submittedName>
        <fullName evidence="1">Uncharacterized protein</fullName>
    </submittedName>
</protein>
<sequence>MRKATELGESMIKNSNWKVLGTVDAEVVGKVDAEVSWRCRGRLVGDVEVVASSLEISPESSRLGFKQWSSSPVMEAMA</sequence>
<proteinExistence type="predicted"/>